<proteinExistence type="predicted"/>
<protein>
    <submittedName>
        <fullName evidence="1">Uncharacterized protein</fullName>
    </submittedName>
</protein>
<accession>A0AAV9V450</accession>
<organism evidence="1 2">
    <name type="scientific">Orbilia blumenaviensis</name>
    <dbReference type="NCBI Taxonomy" id="1796055"/>
    <lineage>
        <taxon>Eukaryota</taxon>
        <taxon>Fungi</taxon>
        <taxon>Dikarya</taxon>
        <taxon>Ascomycota</taxon>
        <taxon>Pezizomycotina</taxon>
        <taxon>Orbiliomycetes</taxon>
        <taxon>Orbiliales</taxon>
        <taxon>Orbiliaceae</taxon>
        <taxon>Orbilia</taxon>
    </lineage>
</organism>
<reference evidence="1 2" key="1">
    <citation type="submission" date="2019-10" db="EMBL/GenBank/DDBJ databases">
        <authorList>
            <person name="Palmer J.M."/>
        </authorList>
    </citation>
    <scope>NUCLEOTIDE SEQUENCE [LARGE SCALE GENOMIC DNA]</scope>
    <source>
        <strain evidence="1 2">TWF730</strain>
    </source>
</reference>
<gene>
    <name evidence="1" type="ORF">TWF730_008768</name>
</gene>
<dbReference type="AlphaFoldDB" id="A0AAV9V450"/>
<dbReference type="Proteomes" id="UP001373714">
    <property type="component" value="Unassembled WGS sequence"/>
</dbReference>
<evidence type="ECO:0000313" key="2">
    <source>
        <dbReference type="Proteomes" id="UP001373714"/>
    </source>
</evidence>
<evidence type="ECO:0000313" key="1">
    <source>
        <dbReference type="EMBL" id="KAK6354360.1"/>
    </source>
</evidence>
<keyword evidence="2" id="KW-1185">Reference proteome</keyword>
<sequence>MPRCYKAPTSEIRSSIRLRSEVTLNVIGSATPSPNSSKYSDWWAGYARLELKRSQFAKTYRYRRWGACDIFLGSEILSGHTLLWSLGESEQIPVEGHMEDLLDVNGFKF</sequence>
<name>A0AAV9V450_9PEZI</name>
<dbReference type="EMBL" id="JAVHNS010000005">
    <property type="protein sequence ID" value="KAK6354360.1"/>
    <property type="molecule type" value="Genomic_DNA"/>
</dbReference>
<comment type="caution">
    <text evidence="1">The sequence shown here is derived from an EMBL/GenBank/DDBJ whole genome shotgun (WGS) entry which is preliminary data.</text>
</comment>